<keyword evidence="2" id="KW-0808">Transferase</keyword>
<dbReference type="EMBL" id="JAPOHA010000001">
    <property type="protein sequence ID" value="MCY1712903.1"/>
    <property type="molecule type" value="Genomic_DNA"/>
</dbReference>
<protein>
    <submittedName>
        <fullName evidence="2">Class I SAM-dependent methyltransferase</fullName>
    </submittedName>
</protein>
<reference evidence="2 3" key="1">
    <citation type="submission" date="2022-11" db="EMBL/GenBank/DDBJ databases">
        <authorList>
            <person name="Caiyu Z."/>
        </authorList>
    </citation>
    <scope>NUCLEOTIDE SEQUENCE [LARGE SCALE GENOMIC DNA]</scope>
    <source>
        <strain evidence="2 3">YR-4</strain>
    </source>
</reference>
<gene>
    <name evidence="2" type="ORF">OUY18_01360</name>
</gene>
<evidence type="ECO:0000259" key="1">
    <source>
        <dbReference type="Pfam" id="PF13649"/>
    </source>
</evidence>
<organism evidence="2 3">
    <name type="scientific">Caproiciproducens galactitolivorans</name>
    <dbReference type="NCBI Taxonomy" id="642589"/>
    <lineage>
        <taxon>Bacteria</taxon>
        <taxon>Bacillati</taxon>
        <taxon>Bacillota</taxon>
        <taxon>Clostridia</taxon>
        <taxon>Eubacteriales</taxon>
        <taxon>Acutalibacteraceae</taxon>
        <taxon>Caproiciproducens</taxon>
    </lineage>
</organism>
<dbReference type="PANTHER" id="PTHR43464:SF49">
    <property type="entry name" value="TELLURITE METHYLTRANSFERASE"/>
    <property type="match status" value="1"/>
</dbReference>
<dbReference type="GO" id="GO:0032259">
    <property type="term" value="P:methylation"/>
    <property type="evidence" value="ECO:0007669"/>
    <property type="project" value="UniProtKB-KW"/>
</dbReference>
<keyword evidence="2" id="KW-0489">Methyltransferase</keyword>
<dbReference type="CDD" id="cd02440">
    <property type="entry name" value="AdoMet_MTases"/>
    <property type="match status" value="1"/>
</dbReference>
<proteinExistence type="predicted"/>
<dbReference type="InterPro" id="IPR029063">
    <property type="entry name" value="SAM-dependent_MTases_sf"/>
</dbReference>
<dbReference type="RefSeq" id="WP_268056909.1">
    <property type="nucleotide sequence ID" value="NZ_JAPOHA010000001.1"/>
</dbReference>
<comment type="caution">
    <text evidence="2">The sequence shown here is derived from an EMBL/GenBank/DDBJ whole genome shotgun (WGS) entry which is preliminary data.</text>
</comment>
<dbReference type="SUPFAM" id="SSF53335">
    <property type="entry name" value="S-adenosyl-L-methionine-dependent methyltransferases"/>
    <property type="match status" value="1"/>
</dbReference>
<accession>A0ABT4BSI0</accession>
<feature type="domain" description="Methyltransferase" evidence="1">
    <location>
        <begin position="41"/>
        <end position="130"/>
    </location>
</feature>
<evidence type="ECO:0000313" key="2">
    <source>
        <dbReference type="EMBL" id="MCY1712903.1"/>
    </source>
</evidence>
<name>A0ABT4BSI0_9FIRM</name>
<keyword evidence="3" id="KW-1185">Reference proteome</keyword>
<dbReference type="InterPro" id="IPR041698">
    <property type="entry name" value="Methyltransf_25"/>
</dbReference>
<dbReference type="Pfam" id="PF13649">
    <property type="entry name" value="Methyltransf_25"/>
    <property type="match status" value="1"/>
</dbReference>
<dbReference type="PANTHER" id="PTHR43464">
    <property type="entry name" value="METHYLTRANSFERASE"/>
    <property type="match status" value="1"/>
</dbReference>
<dbReference type="Gene3D" id="3.40.50.150">
    <property type="entry name" value="Vaccinia Virus protein VP39"/>
    <property type="match status" value="1"/>
</dbReference>
<dbReference type="GO" id="GO:0008168">
    <property type="term" value="F:methyltransferase activity"/>
    <property type="evidence" value="ECO:0007669"/>
    <property type="project" value="UniProtKB-KW"/>
</dbReference>
<dbReference type="Proteomes" id="UP001082703">
    <property type="component" value="Unassembled WGS sequence"/>
</dbReference>
<sequence>MYMGNQSYWNKKFEARGPELMQPESCLVEDMPCLPQSGTALDLACGDGRNAVYLASQGFKVTAVDFSSIAAAKVKHFASKMDLDITVLQKSLCKKESFADFGEFDFVVINHYRLEPHFYPIVAQHIKPGGILWVNGFYKIPEDNPDIKQEDVITQTDFQELTSLTCEDSKIYEIGTRKFIRWIWRKKFINPAVQ</sequence>
<evidence type="ECO:0000313" key="3">
    <source>
        <dbReference type="Proteomes" id="UP001082703"/>
    </source>
</evidence>